<organism evidence="1 2">
    <name type="scientific">Mycolicibacter senuensis</name>
    <dbReference type="NCBI Taxonomy" id="386913"/>
    <lineage>
        <taxon>Bacteria</taxon>
        <taxon>Bacillati</taxon>
        <taxon>Actinomycetota</taxon>
        <taxon>Actinomycetes</taxon>
        <taxon>Mycobacteriales</taxon>
        <taxon>Mycobacteriaceae</taxon>
        <taxon>Mycolicibacter</taxon>
    </lineage>
</organism>
<keyword evidence="2" id="KW-1185">Reference proteome</keyword>
<accession>A0A7I9XJG2</accession>
<protein>
    <recommendedName>
        <fullName evidence="3">RNA-binding protein</fullName>
    </recommendedName>
</protein>
<comment type="caution">
    <text evidence="1">The sequence shown here is derived from an EMBL/GenBank/DDBJ whole genome shotgun (WGS) entry which is preliminary data.</text>
</comment>
<gene>
    <name evidence="1" type="ORF">MSEN_12670</name>
</gene>
<dbReference type="RefSeq" id="WP_085083859.1">
    <property type="nucleotide sequence ID" value="NZ_BLKV01000001.1"/>
</dbReference>
<dbReference type="AlphaFoldDB" id="A0A7I9XJG2"/>
<dbReference type="OrthoDB" id="3404294at2"/>
<dbReference type="Proteomes" id="UP000465263">
    <property type="component" value="Unassembled WGS sequence"/>
</dbReference>
<dbReference type="InterPro" id="IPR010298">
    <property type="entry name" value="YacP-like"/>
</dbReference>
<evidence type="ECO:0000313" key="1">
    <source>
        <dbReference type="EMBL" id="GFG69547.1"/>
    </source>
</evidence>
<sequence length="126" mass="14286">MRWIVDAMNVIGSRPDGWWKDRHAAMVRLTRQLEQWAVAENQRVTVVFEKRPSPPLDSRVIEIAAAPRAGADSADDEIVRLVRADLRPHDITVVTSDRALVERVQDAGANLHPARVFRDLIERSTD</sequence>
<dbReference type="EMBL" id="BLKV01000001">
    <property type="protein sequence ID" value="GFG69547.1"/>
    <property type="molecule type" value="Genomic_DNA"/>
</dbReference>
<evidence type="ECO:0008006" key="3">
    <source>
        <dbReference type="Google" id="ProtNLM"/>
    </source>
</evidence>
<proteinExistence type="predicted"/>
<evidence type="ECO:0000313" key="2">
    <source>
        <dbReference type="Proteomes" id="UP000465263"/>
    </source>
</evidence>
<dbReference type="Pfam" id="PF05991">
    <property type="entry name" value="NYN_YacP"/>
    <property type="match status" value="1"/>
</dbReference>
<reference evidence="1 2" key="1">
    <citation type="journal article" date="2019" name="Emerg. Microbes Infect.">
        <title>Comprehensive subspecies identification of 175 nontuberculous mycobacteria species based on 7547 genomic profiles.</title>
        <authorList>
            <person name="Matsumoto Y."/>
            <person name="Kinjo T."/>
            <person name="Motooka D."/>
            <person name="Nabeya D."/>
            <person name="Jung N."/>
            <person name="Uechi K."/>
            <person name="Horii T."/>
            <person name="Iida T."/>
            <person name="Fujita J."/>
            <person name="Nakamura S."/>
        </authorList>
    </citation>
    <scope>NUCLEOTIDE SEQUENCE [LARGE SCALE GENOMIC DNA]</scope>
    <source>
        <strain evidence="1 2">JCM 16017</strain>
    </source>
</reference>
<name>A0A7I9XJG2_9MYCO</name>